<dbReference type="EMBL" id="KQ977012">
    <property type="protein sequence ID" value="KYN06320.1"/>
    <property type="molecule type" value="Genomic_DNA"/>
</dbReference>
<keyword evidence="2" id="KW-1185">Reference proteome</keyword>
<organism evidence="1 2">
    <name type="scientific">Cyphomyrmex costatus</name>
    <dbReference type="NCBI Taxonomy" id="456900"/>
    <lineage>
        <taxon>Eukaryota</taxon>
        <taxon>Metazoa</taxon>
        <taxon>Ecdysozoa</taxon>
        <taxon>Arthropoda</taxon>
        <taxon>Hexapoda</taxon>
        <taxon>Insecta</taxon>
        <taxon>Pterygota</taxon>
        <taxon>Neoptera</taxon>
        <taxon>Endopterygota</taxon>
        <taxon>Hymenoptera</taxon>
        <taxon>Apocrita</taxon>
        <taxon>Aculeata</taxon>
        <taxon>Formicoidea</taxon>
        <taxon>Formicidae</taxon>
        <taxon>Myrmicinae</taxon>
        <taxon>Cyphomyrmex</taxon>
    </lineage>
</organism>
<name>A0A195D074_9HYME</name>
<evidence type="ECO:0000313" key="1">
    <source>
        <dbReference type="EMBL" id="KYN06320.1"/>
    </source>
</evidence>
<gene>
    <name evidence="1" type="ORF">ALC62_02657</name>
</gene>
<proteinExistence type="predicted"/>
<dbReference type="Proteomes" id="UP000078542">
    <property type="component" value="Unassembled WGS sequence"/>
</dbReference>
<evidence type="ECO:0000313" key="2">
    <source>
        <dbReference type="Proteomes" id="UP000078542"/>
    </source>
</evidence>
<dbReference type="AlphaFoldDB" id="A0A195D074"/>
<reference evidence="1 2" key="1">
    <citation type="submission" date="2016-03" db="EMBL/GenBank/DDBJ databases">
        <title>Cyphomyrmex costatus WGS genome.</title>
        <authorList>
            <person name="Nygaard S."/>
            <person name="Hu H."/>
            <person name="Boomsma J."/>
            <person name="Zhang G."/>
        </authorList>
    </citation>
    <scope>NUCLEOTIDE SEQUENCE [LARGE SCALE GENOMIC DNA]</scope>
    <source>
        <strain evidence="1">MS0001</strain>
        <tissue evidence="1">Whole body</tissue>
    </source>
</reference>
<accession>A0A195D074</accession>
<protein>
    <submittedName>
        <fullName evidence="1">Uncharacterized protein</fullName>
    </submittedName>
</protein>
<sequence length="145" mass="16810">MVTSDLIPSVDFQPFCGTRYFSEQRVTEVSKRLVISTVREIWYGPWRRPNLTVDRTGWVTIEPYGAMEPCRREYLSENPASLRDRSYEAYLMFRRSRSTRIYPDYQTICAMLARYLEPRGSELACWGMGDAASCLEKAAAKVVKD</sequence>